<feature type="domain" description="DUF547" evidence="3">
    <location>
        <begin position="122"/>
        <end position="234"/>
    </location>
</feature>
<proteinExistence type="predicted"/>
<reference evidence="4" key="2">
    <citation type="submission" date="2023-01" db="EMBL/GenBank/DDBJ databases">
        <authorList>
            <person name="Sun Q."/>
            <person name="Evtushenko L."/>
        </authorList>
    </citation>
    <scope>NUCLEOTIDE SEQUENCE</scope>
    <source>
        <strain evidence="4">VKM B-1513</strain>
    </source>
</reference>
<feature type="chain" id="PRO_5040961787" description="DUF547 domain-containing protein" evidence="2">
    <location>
        <begin position="22"/>
        <end position="394"/>
    </location>
</feature>
<accession>A0A9W6IQI2</accession>
<dbReference type="RefSeq" id="WP_271188166.1">
    <property type="nucleotide sequence ID" value="NZ_BSFE01000014.1"/>
</dbReference>
<feature type="signal peptide" evidence="2">
    <location>
        <begin position="1"/>
        <end position="21"/>
    </location>
</feature>
<reference evidence="4" key="1">
    <citation type="journal article" date="2014" name="Int. J. Syst. Evol. Microbiol.">
        <title>Complete genome sequence of Corynebacterium casei LMG S-19264T (=DSM 44701T), isolated from a smear-ripened cheese.</title>
        <authorList>
            <consortium name="US DOE Joint Genome Institute (JGI-PGF)"/>
            <person name="Walter F."/>
            <person name="Albersmeier A."/>
            <person name="Kalinowski J."/>
            <person name="Ruckert C."/>
        </authorList>
    </citation>
    <scope>NUCLEOTIDE SEQUENCE</scope>
    <source>
        <strain evidence="4">VKM B-1513</strain>
    </source>
</reference>
<dbReference type="Pfam" id="PF04784">
    <property type="entry name" value="DUF547"/>
    <property type="match status" value="1"/>
</dbReference>
<name>A0A9W6IQI2_9PROT</name>
<keyword evidence="5" id="KW-1185">Reference proteome</keyword>
<evidence type="ECO:0000256" key="1">
    <source>
        <dbReference type="SAM" id="MobiDB-lite"/>
    </source>
</evidence>
<dbReference type="Proteomes" id="UP001143486">
    <property type="component" value="Unassembled WGS sequence"/>
</dbReference>
<evidence type="ECO:0000313" key="5">
    <source>
        <dbReference type="Proteomes" id="UP001143486"/>
    </source>
</evidence>
<protein>
    <recommendedName>
        <fullName evidence="3">DUF547 domain-containing protein</fullName>
    </recommendedName>
</protein>
<evidence type="ECO:0000256" key="2">
    <source>
        <dbReference type="SAM" id="SignalP"/>
    </source>
</evidence>
<gene>
    <name evidence="4" type="ORF">GCM10017621_33350</name>
</gene>
<sequence>MKRALLVGLSAVLLGTTSASAQVSSSELARFSRYDDNSNRHVDYDIWTDLLHDIVLNVPVMDREPERLRAVNTGTRISTANESRYRFEANRVAYHLMSDEYQEAISAYRQDLESLPGHVDLATLSSNEQLAYWLNLHNVAVIEQIMLNYPLTRVNRQEAYGTNENMFEAKILNIAGVPLSLNDIRLRIVYRQWDDPRVIYGFFNGAIGGPEISRTAFNGDSVWTQLDRNAEEFVNSLRGVEVARRELRVSHLYEEAAHFFPDFDSDLRAHLSAFANADTAEQLAPGRPVHATIEDWHIADLINGSTRCVGPGGAATMYSGSPDPSSGIVAAGTSCSTALPSNALVLLNAVQERRIELIREGRYGEVYTVDIPTDENGNELRLAPTEIDSPDDSE</sequence>
<comment type="caution">
    <text evidence="4">The sequence shown here is derived from an EMBL/GenBank/DDBJ whole genome shotgun (WGS) entry which is preliminary data.</text>
</comment>
<dbReference type="AlphaFoldDB" id="A0A9W6IQI2"/>
<evidence type="ECO:0000259" key="3">
    <source>
        <dbReference type="Pfam" id="PF04784"/>
    </source>
</evidence>
<feature type="region of interest" description="Disordered" evidence="1">
    <location>
        <begin position="375"/>
        <end position="394"/>
    </location>
</feature>
<evidence type="ECO:0000313" key="4">
    <source>
        <dbReference type="EMBL" id="GLK53827.1"/>
    </source>
</evidence>
<keyword evidence="2" id="KW-0732">Signal</keyword>
<organism evidence="4 5">
    <name type="scientific">Maricaulis virginensis</name>
    <dbReference type="NCBI Taxonomy" id="144022"/>
    <lineage>
        <taxon>Bacteria</taxon>
        <taxon>Pseudomonadati</taxon>
        <taxon>Pseudomonadota</taxon>
        <taxon>Alphaproteobacteria</taxon>
        <taxon>Maricaulales</taxon>
        <taxon>Maricaulaceae</taxon>
        <taxon>Maricaulis</taxon>
    </lineage>
</organism>
<dbReference type="EMBL" id="BSFE01000014">
    <property type="protein sequence ID" value="GLK53827.1"/>
    <property type="molecule type" value="Genomic_DNA"/>
</dbReference>
<dbReference type="InterPro" id="IPR006869">
    <property type="entry name" value="DUF547"/>
</dbReference>